<name>A0ABR7MTT2_9FIRM</name>
<dbReference type="EMBL" id="JACRSW010000027">
    <property type="protein sequence ID" value="MBC8557215.1"/>
    <property type="molecule type" value="Genomic_DNA"/>
</dbReference>
<keyword evidence="3" id="KW-0804">Transcription</keyword>
<accession>A0ABR7MTT2</accession>
<dbReference type="Proteomes" id="UP000637513">
    <property type="component" value="Unassembled WGS sequence"/>
</dbReference>
<dbReference type="PANTHER" id="PTHR43280:SF28">
    <property type="entry name" value="HTH-TYPE TRANSCRIPTIONAL ACTIVATOR RHAS"/>
    <property type="match status" value="1"/>
</dbReference>
<organism evidence="5 6">
    <name type="scientific">Jutongia hominis</name>
    <dbReference type="NCBI Taxonomy" id="2763664"/>
    <lineage>
        <taxon>Bacteria</taxon>
        <taxon>Bacillati</taxon>
        <taxon>Bacillota</taxon>
        <taxon>Clostridia</taxon>
        <taxon>Lachnospirales</taxon>
        <taxon>Lachnospiraceae</taxon>
        <taxon>Jutongia</taxon>
    </lineage>
</organism>
<comment type="caution">
    <text evidence="5">The sequence shown here is derived from an EMBL/GenBank/DDBJ whole genome shotgun (WGS) entry which is preliminary data.</text>
</comment>
<dbReference type="InterPro" id="IPR020449">
    <property type="entry name" value="Tscrpt_reg_AraC-type_HTH"/>
</dbReference>
<dbReference type="InterPro" id="IPR009057">
    <property type="entry name" value="Homeodomain-like_sf"/>
</dbReference>
<feature type="domain" description="HTH araC/xylS-type" evidence="4">
    <location>
        <begin position="187"/>
        <end position="285"/>
    </location>
</feature>
<protein>
    <submittedName>
        <fullName evidence="5">Helix-turn-helix transcriptional regulator</fullName>
    </submittedName>
</protein>
<keyword evidence="6" id="KW-1185">Reference proteome</keyword>
<gene>
    <name evidence="5" type="ORF">H8700_05795</name>
</gene>
<dbReference type="SUPFAM" id="SSF46689">
    <property type="entry name" value="Homeodomain-like"/>
    <property type="match status" value="2"/>
</dbReference>
<evidence type="ECO:0000256" key="3">
    <source>
        <dbReference type="ARBA" id="ARBA00023163"/>
    </source>
</evidence>
<evidence type="ECO:0000313" key="6">
    <source>
        <dbReference type="Proteomes" id="UP000637513"/>
    </source>
</evidence>
<dbReference type="Pfam" id="PF02311">
    <property type="entry name" value="AraC_binding"/>
    <property type="match status" value="1"/>
</dbReference>
<dbReference type="PANTHER" id="PTHR43280">
    <property type="entry name" value="ARAC-FAMILY TRANSCRIPTIONAL REGULATOR"/>
    <property type="match status" value="1"/>
</dbReference>
<dbReference type="InterPro" id="IPR003313">
    <property type="entry name" value="AraC-bd"/>
</dbReference>
<dbReference type="InterPro" id="IPR014710">
    <property type="entry name" value="RmlC-like_jellyroll"/>
</dbReference>
<proteinExistence type="predicted"/>
<reference evidence="5 6" key="1">
    <citation type="submission" date="2020-08" db="EMBL/GenBank/DDBJ databases">
        <title>Genome public.</title>
        <authorList>
            <person name="Liu C."/>
            <person name="Sun Q."/>
        </authorList>
    </citation>
    <scope>NUCLEOTIDE SEQUENCE [LARGE SCALE GENOMIC DNA]</scope>
    <source>
        <strain evidence="5 6">BX3</strain>
    </source>
</reference>
<evidence type="ECO:0000259" key="4">
    <source>
        <dbReference type="PROSITE" id="PS01124"/>
    </source>
</evidence>
<dbReference type="SUPFAM" id="SSF51215">
    <property type="entry name" value="Regulatory protein AraC"/>
    <property type="match status" value="1"/>
</dbReference>
<keyword evidence="2" id="KW-0238">DNA-binding</keyword>
<evidence type="ECO:0000256" key="2">
    <source>
        <dbReference type="ARBA" id="ARBA00023125"/>
    </source>
</evidence>
<sequence length="287" mass="33616">MGPMYLHYFTQDASFPFYIQYGYHKEDVEMHLHADFSELVIVMNGTAMHHVNNEAFFIKKGDVFVLNEGISHGYFDVNHLEICNIMFHPQIFRSLDSDIRTLTGFHALFVIEPYLTQNKSFESHLRLSLDSFEAIHNLTDIIIEEYDKKRPGRKTILNAYFYILITTLSRLYTLPVNTEENTIINIARSVSYIESHFTEPISIAQLAEISNMSTRHFSRIFSASYHMTPGNYILSLRMQHACVLLKTTKDTISEIAYRSGFNDSNYFSRQFQKMYHISPRDYRKQKV</sequence>
<dbReference type="RefSeq" id="WP_249304223.1">
    <property type="nucleotide sequence ID" value="NZ_JACRSW010000027.1"/>
</dbReference>
<dbReference type="Gene3D" id="2.60.120.10">
    <property type="entry name" value="Jelly Rolls"/>
    <property type="match status" value="1"/>
</dbReference>
<dbReference type="PRINTS" id="PR00032">
    <property type="entry name" value="HTHARAC"/>
</dbReference>
<dbReference type="Pfam" id="PF12833">
    <property type="entry name" value="HTH_18"/>
    <property type="match status" value="1"/>
</dbReference>
<dbReference type="PROSITE" id="PS01124">
    <property type="entry name" value="HTH_ARAC_FAMILY_2"/>
    <property type="match status" value="1"/>
</dbReference>
<dbReference type="InterPro" id="IPR037923">
    <property type="entry name" value="HTH-like"/>
</dbReference>
<dbReference type="SMART" id="SM00342">
    <property type="entry name" value="HTH_ARAC"/>
    <property type="match status" value="1"/>
</dbReference>
<dbReference type="InterPro" id="IPR018060">
    <property type="entry name" value="HTH_AraC"/>
</dbReference>
<dbReference type="Gene3D" id="1.10.10.60">
    <property type="entry name" value="Homeodomain-like"/>
    <property type="match status" value="2"/>
</dbReference>
<keyword evidence="1" id="KW-0805">Transcription regulation</keyword>
<evidence type="ECO:0000256" key="1">
    <source>
        <dbReference type="ARBA" id="ARBA00023015"/>
    </source>
</evidence>
<evidence type="ECO:0000313" key="5">
    <source>
        <dbReference type="EMBL" id="MBC8557215.1"/>
    </source>
</evidence>